<feature type="transmembrane region" description="Helical" evidence="8">
    <location>
        <begin position="32"/>
        <end position="57"/>
    </location>
</feature>
<dbReference type="InterPro" id="IPR050125">
    <property type="entry name" value="GPCR_opsins"/>
</dbReference>
<protein>
    <submittedName>
        <fullName evidence="10">Opsin-5A</fullName>
    </submittedName>
</protein>
<feature type="transmembrane region" description="Helical" evidence="8">
    <location>
        <begin position="113"/>
        <end position="132"/>
    </location>
</feature>
<evidence type="ECO:0000256" key="7">
    <source>
        <dbReference type="ARBA" id="ARBA00023224"/>
    </source>
</evidence>
<dbReference type="SMR" id="A0A455SGG5"/>
<dbReference type="PANTHER" id="PTHR24240">
    <property type="entry name" value="OPSIN"/>
    <property type="match status" value="1"/>
</dbReference>
<reference evidence="10" key="1">
    <citation type="submission" date="2018-12" db="EMBL/GenBank/DDBJ databases">
        <title>Co-expression of opsin proteins in the eye photoreceptors of the terrestrial slug Limax.</title>
        <authorList>
            <person name="Matsuo R."/>
            <person name="Koyanagi M."/>
            <person name="Sugihara T."/>
            <person name="Terakita A."/>
            <person name="Nagata A."/>
            <person name="Matsuo Y."/>
        </authorList>
    </citation>
    <scope>NUCLEOTIDE SEQUENCE</scope>
</reference>
<dbReference type="AlphaFoldDB" id="A0A455SGG5"/>
<dbReference type="GO" id="GO:0004930">
    <property type="term" value="F:G protein-coupled receptor activity"/>
    <property type="evidence" value="ECO:0007669"/>
    <property type="project" value="UniProtKB-KW"/>
</dbReference>
<name>A0A455SGG5_9EUPU</name>
<gene>
    <name evidence="10" type="primary">opn5a</name>
</gene>
<dbReference type="PRINTS" id="PR00237">
    <property type="entry name" value="GPCRRHODOPSN"/>
</dbReference>
<dbReference type="CDD" id="cd14969">
    <property type="entry name" value="7tmA_Opsins_type2_animals"/>
    <property type="match status" value="1"/>
</dbReference>
<dbReference type="InterPro" id="IPR000276">
    <property type="entry name" value="GPCR_Rhodpsn"/>
</dbReference>
<evidence type="ECO:0000256" key="4">
    <source>
        <dbReference type="ARBA" id="ARBA00023040"/>
    </source>
</evidence>
<dbReference type="Gene3D" id="1.20.1070.10">
    <property type="entry name" value="Rhodopsin 7-helix transmembrane proteins"/>
    <property type="match status" value="1"/>
</dbReference>
<evidence type="ECO:0000256" key="2">
    <source>
        <dbReference type="ARBA" id="ARBA00022692"/>
    </source>
</evidence>
<keyword evidence="6" id="KW-0675">Receptor</keyword>
<feature type="domain" description="G-protein coupled receptors family 1 profile" evidence="9">
    <location>
        <begin position="48"/>
        <end position="304"/>
    </location>
</feature>
<dbReference type="GO" id="GO:0016020">
    <property type="term" value="C:membrane"/>
    <property type="evidence" value="ECO:0007669"/>
    <property type="project" value="UniProtKB-SubCell"/>
</dbReference>
<evidence type="ECO:0000256" key="1">
    <source>
        <dbReference type="ARBA" id="ARBA00004141"/>
    </source>
</evidence>
<dbReference type="InterPro" id="IPR017452">
    <property type="entry name" value="GPCR_Rhodpsn_7TM"/>
</dbReference>
<keyword evidence="5 8" id="KW-0472">Membrane</keyword>
<keyword evidence="4" id="KW-0297">G-protein coupled receptor</keyword>
<evidence type="ECO:0000256" key="8">
    <source>
        <dbReference type="SAM" id="Phobius"/>
    </source>
</evidence>
<proteinExistence type="evidence at transcript level"/>
<feature type="transmembrane region" description="Helical" evidence="8">
    <location>
        <begin position="153"/>
        <end position="177"/>
    </location>
</feature>
<evidence type="ECO:0000259" key="9">
    <source>
        <dbReference type="PROSITE" id="PS50262"/>
    </source>
</evidence>
<evidence type="ECO:0000256" key="6">
    <source>
        <dbReference type="ARBA" id="ARBA00023170"/>
    </source>
</evidence>
<dbReference type="EMBL" id="LC440462">
    <property type="protein sequence ID" value="BBH84661.1"/>
    <property type="molecule type" value="mRNA"/>
</dbReference>
<evidence type="ECO:0000256" key="3">
    <source>
        <dbReference type="ARBA" id="ARBA00022989"/>
    </source>
</evidence>
<dbReference type="Pfam" id="PF00001">
    <property type="entry name" value="7tm_1"/>
    <property type="match status" value="1"/>
</dbReference>
<accession>A0A455SGG5</accession>
<dbReference type="SUPFAM" id="SSF81321">
    <property type="entry name" value="Family A G protein-coupled receptor-like"/>
    <property type="match status" value="1"/>
</dbReference>
<comment type="subcellular location">
    <subcellularLocation>
        <location evidence="1">Membrane</location>
        <topology evidence="1">Multi-pass membrane protein</topology>
    </subcellularLocation>
</comment>
<evidence type="ECO:0000313" key="10">
    <source>
        <dbReference type="EMBL" id="BBH84661.1"/>
    </source>
</evidence>
<keyword evidence="3 8" id="KW-1133">Transmembrane helix</keyword>
<feature type="transmembrane region" description="Helical" evidence="8">
    <location>
        <begin position="197"/>
        <end position="222"/>
    </location>
</feature>
<feature type="transmembrane region" description="Helical" evidence="8">
    <location>
        <begin position="248"/>
        <end position="266"/>
    </location>
</feature>
<organism evidence="10">
    <name type="scientific">Ambigolimax valentianus</name>
    <dbReference type="NCBI Taxonomy" id="1338344"/>
    <lineage>
        <taxon>Eukaryota</taxon>
        <taxon>Metazoa</taxon>
        <taxon>Spiralia</taxon>
        <taxon>Lophotrochozoa</taxon>
        <taxon>Mollusca</taxon>
        <taxon>Gastropoda</taxon>
        <taxon>Heterobranchia</taxon>
        <taxon>Euthyneura</taxon>
        <taxon>Panpulmonata</taxon>
        <taxon>Eupulmonata</taxon>
        <taxon>Stylommatophora</taxon>
        <taxon>Helicina</taxon>
        <taxon>Limacoidea</taxon>
        <taxon>Limacidae</taxon>
        <taxon>Ambigolimax</taxon>
    </lineage>
</organism>
<keyword evidence="7" id="KW-0807">Transducer</keyword>
<sequence length="425" mass="47751">MNASVTTSLMSWRNASSFYDPYMSTMGNTWDIVIALVVLCVIITGFTLNSLVLWILIRLKATQPHKKPVNSDYYIMALAASDLLVVLSCYPLTFMSTISHRWLFGDVGCAINGFFGFLFSLIDIGALTMMSLHRLLSVKMPHCAFVRSAGYTWVALVGVVLYALVWTVSPLLGWGRFAPEPFGTSCTIDWKNPSRSYVTSVFTGVLTIPMLVMLMCYSSIVFHMRATSAKFGPYLTERKKREKRQNRLVRIAVLMCTCFLVIWLPYSVLSICFSYVPGFSVHPVHSAIPTVLAKASHVVNPLICFATNKSYRRLVRRSFLYCFLTIPDFETSKSCQASTEMPDWKSVNITTQLPTSTFHPGSPGVSMRLLDDDTNRQRICQNYSSYYKDNYTTDLVFVNETYCSTPIPAIVSRSSGARHARTSST</sequence>
<dbReference type="PROSITE" id="PS50262">
    <property type="entry name" value="G_PROTEIN_RECEP_F1_2"/>
    <property type="match status" value="1"/>
</dbReference>
<feature type="transmembrane region" description="Helical" evidence="8">
    <location>
        <begin position="73"/>
        <end position="93"/>
    </location>
</feature>
<evidence type="ECO:0000256" key="5">
    <source>
        <dbReference type="ARBA" id="ARBA00023136"/>
    </source>
</evidence>
<keyword evidence="2 8" id="KW-0812">Transmembrane</keyword>